<feature type="transmembrane region" description="Helical" evidence="13">
    <location>
        <begin position="12"/>
        <end position="33"/>
    </location>
</feature>
<dbReference type="InterPro" id="IPR002528">
    <property type="entry name" value="MATE_fam"/>
</dbReference>
<sequence>MRRYVNLLEGAILPSLGALAAPIMATSLIQMAYNLVDMIWIGRISADAVAAVGAAGMFMWFSNGLATLSKMGGQIKVGQSLGHDDRPGAASYAHGAIVSGIVLALVFSLVCVLFAHPLIGFFNLNSSQVAADARSYLIITCGLVIFSFLNQIYTGIFTAMGNSRTSFAATAIGLVLNLILDPMFIFGFGPIPALGVSGAAIATVLAQAVVTLIFLQAAKADELLFPQIRLFSFPDRNAVADILRLGLPSALQSMLFSCISMVIARMIAVWGDGAVAVQKVGSQIESISWMSAEGFAAALNTFTAQNYGAGNARRIETGLSLSVRIMLGWGLFTTAVLLFFPGPIFRIFITDPSIQAMGIDYLRILALSQAFMCLEYTAAGTFNGLGRTLPPSIVSVTLTAARIPLAAVLTSWLGLNGVWWAITISSFAKGILLFGWLYKKKREPGFLTRETSPALDA</sequence>
<keyword evidence="8 13" id="KW-0812">Transmembrane</keyword>
<protein>
    <recommendedName>
        <fullName evidence="4">Probable multidrug resistance protein NorM</fullName>
    </recommendedName>
    <alternativeName>
        <fullName evidence="12">Multidrug-efflux transporter</fullName>
    </alternativeName>
</protein>
<organism evidence="14 15">
    <name type="scientific">Amedibacillus dolichus</name>
    <dbReference type="NCBI Taxonomy" id="31971"/>
    <lineage>
        <taxon>Bacteria</taxon>
        <taxon>Bacillati</taxon>
        <taxon>Bacillota</taxon>
        <taxon>Erysipelotrichia</taxon>
        <taxon>Erysipelotrichales</taxon>
        <taxon>Erysipelotrichaceae</taxon>
        <taxon>Amedibacillus</taxon>
    </lineage>
</organism>
<keyword evidence="7" id="KW-1003">Cell membrane</keyword>
<evidence type="ECO:0000313" key="15">
    <source>
        <dbReference type="Proteomes" id="UP001529340"/>
    </source>
</evidence>
<feature type="transmembrane region" description="Helical" evidence="13">
    <location>
        <begin position="326"/>
        <end position="349"/>
    </location>
</feature>
<comment type="similarity">
    <text evidence="3">Belongs to the multi antimicrobial extrusion (MATE) (TC 2.A.66.1) family.</text>
</comment>
<dbReference type="EMBL" id="JAUDCG010000026">
    <property type="protein sequence ID" value="MDM8157358.1"/>
    <property type="molecule type" value="Genomic_DNA"/>
</dbReference>
<keyword evidence="15" id="KW-1185">Reference proteome</keyword>
<evidence type="ECO:0000256" key="13">
    <source>
        <dbReference type="SAM" id="Phobius"/>
    </source>
</evidence>
<comment type="subcellular location">
    <subcellularLocation>
        <location evidence="2">Cell membrane</location>
        <topology evidence="2">Multi-pass membrane protein</topology>
    </subcellularLocation>
</comment>
<reference evidence="14" key="2">
    <citation type="submission" date="2023-06" db="EMBL/GenBank/DDBJ databases">
        <authorList>
            <person name="Zeman M."/>
            <person name="Kubasova T."/>
            <person name="Jahodarova E."/>
            <person name="Nykrynova M."/>
            <person name="Rychlik I."/>
        </authorList>
    </citation>
    <scope>NUCLEOTIDE SEQUENCE</scope>
    <source>
        <strain evidence="14">ET39</strain>
    </source>
</reference>
<name>A0ABT7UCL5_9FIRM</name>
<dbReference type="CDD" id="cd13140">
    <property type="entry name" value="MATE_like_1"/>
    <property type="match status" value="1"/>
</dbReference>
<dbReference type="InterPro" id="IPR048279">
    <property type="entry name" value="MdtK-like"/>
</dbReference>
<evidence type="ECO:0000256" key="6">
    <source>
        <dbReference type="ARBA" id="ARBA00022449"/>
    </source>
</evidence>
<dbReference type="Pfam" id="PF01554">
    <property type="entry name" value="MatE"/>
    <property type="match status" value="2"/>
</dbReference>
<evidence type="ECO:0000256" key="5">
    <source>
        <dbReference type="ARBA" id="ARBA00022448"/>
    </source>
</evidence>
<evidence type="ECO:0000256" key="12">
    <source>
        <dbReference type="ARBA" id="ARBA00031636"/>
    </source>
</evidence>
<keyword evidence="10" id="KW-0406">Ion transport</keyword>
<feature type="transmembrane region" description="Helical" evidence="13">
    <location>
        <begin position="136"/>
        <end position="160"/>
    </location>
</feature>
<keyword evidence="11 13" id="KW-0472">Membrane</keyword>
<reference evidence="14" key="1">
    <citation type="submission" date="2023-06" db="EMBL/GenBank/DDBJ databases">
        <title>Identification and characterization of horizontal gene transfer across gut microbiota members of farm animals based on homology search.</title>
        <authorList>
            <person name="Schwarzerova J."/>
            <person name="Nykrynova M."/>
            <person name="Jureckova K."/>
            <person name="Cejkova D."/>
            <person name="Rychlik I."/>
        </authorList>
    </citation>
    <scope>NUCLEOTIDE SEQUENCE</scope>
    <source>
        <strain evidence="14">ET39</strain>
    </source>
</reference>
<dbReference type="PANTHER" id="PTHR43298:SF2">
    <property type="entry name" value="FMN_FAD EXPORTER YEEO-RELATED"/>
    <property type="match status" value="1"/>
</dbReference>
<feature type="transmembrane region" description="Helical" evidence="13">
    <location>
        <begin position="167"/>
        <end position="188"/>
    </location>
</feature>
<comment type="caution">
    <text evidence="14">The sequence shown here is derived from an EMBL/GenBank/DDBJ whole genome shotgun (WGS) entry which is preliminary data.</text>
</comment>
<dbReference type="Proteomes" id="UP001529340">
    <property type="component" value="Unassembled WGS sequence"/>
</dbReference>
<dbReference type="InterPro" id="IPR050222">
    <property type="entry name" value="MATE_MdtK"/>
</dbReference>
<keyword evidence="5" id="KW-0813">Transport</keyword>
<feature type="transmembrane region" description="Helical" evidence="13">
    <location>
        <begin position="194"/>
        <end position="215"/>
    </location>
</feature>
<evidence type="ECO:0000256" key="9">
    <source>
        <dbReference type="ARBA" id="ARBA00022989"/>
    </source>
</evidence>
<dbReference type="PANTHER" id="PTHR43298">
    <property type="entry name" value="MULTIDRUG RESISTANCE PROTEIN NORM-RELATED"/>
    <property type="match status" value="1"/>
</dbReference>
<evidence type="ECO:0000256" key="11">
    <source>
        <dbReference type="ARBA" id="ARBA00023136"/>
    </source>
</evidence>
<feature type="transmembrane region" description="Helical" evidence="13">
    <location>
        <begin position="418"/>
        <end position="438"/>
    </location>
</feature>
<keyword evidence="6" id="KW-0050">Antiport</keyword>
<feature type="transmembrane region" description="Helical" evidence="13">
    <location>
        <begin position="96"/>
        <end position="116"/>
    </location>
</feature>
<dbReference type="RefSeq" id="WP_289607817.1">
    <property type="nucleotide sequence ID" value="NZ_JAUDCG010000026.1"/>
</dbReference>
<dbReference type="NCBIfam" id="TIGR00797">
    <property type="entry name" value="matE"/>
    <property type="match status" value="1"/>
</dbReference>
<evidence type="ECO:0000256" key="1">
    <source>
        <dbReference type="ARBA" id="ARBA00003408"/>
    </source>
</evidence>
<gene>
    <name evidence="14" type="ORF">QUV96_06885</name>
</gene>
<proteinExistence type="inferred from homology"/>
<evidence type="ECO:0000313" key="14">
    <source>
        <dbReference type="EMBL" id="MDM8157358.1"/>
    </source>
</evidence>
<evidence type="ECO:0000256" key="10">
    <source>
        <dbReference type="ARBA" id="ARBA00023065"/>
    </source>
</evidence>
<feature type="transmembrane region" description="Helical" evidence="13">
    <location>
        <begin position="361"/>
        <end position="382"/>
    </location>
</feature>
<evidence type="ECO:0000256" key="7">
    <source>
        <dbReference type="ARBA" id="ARBA00022475"/>
    </source>
</evidence>
<evidence type="ECO:0000256" key="3">
    <source>
        <dbReference type="ARBA" id="ARBA00010199"/>
    </source>
</evidence>
<feature type="transmembrane region" description="Helical" evidence="13">
    <location>
        <begin position="39"/>
        <end position="61"/>
    </location>
</feature>
<dbReference type="PIRSF" id="PIRSF006603">
    <property type="entry name" value="DinF"/>
    <property type="match status" value="1"/>
</dbReference>
<comment type="function">
    <text evidence="1">Multidrug efflux pump.</text>
</comment>
<keyword evidence="9 13" id="KW-1133">Transmembrane helix</keyword>
<evidence type="ECO:0000256" key="2">
    <source>
        <dbReference type="ARBA" id="ARBA00004651"/>
    </source>
</evidence>
<evidence type="ECO:0000256" key="8">
    <source>
        <dbReference type="ARBA" id="ARBA00022692"/>
    </source>
</evidence>
<accession>A0ABT7UCL5</accession>
<evidence type="ECO:0000256" key="4">
    <source>
        <dbReference type="ARBA" id="ARBA00020268"/>
    </source>
</evidence>